<dbReference type="OrthoDB" id="4590138at2759"/>
<dbReference type="PANTHER" id="PTHR39474">
    <property type="entry name" value="UNNAMED PRODUCT"/>
    <property type="match status" value="1"/>
</dbReference>
<reference evidence="2 3" key="1">
    <citation type="journal article" date="2018" name="Evol. Lett.">
        <title>Horizontal gene cluster transfer increased hallucinogenic mushroom diversity.</title>
        <authorList>
            <person name="Reynolds H.T."/>
            <person name="Vijayakumar V."/>
            <person name="Gluck-Thaler E."/>
            <person name="Korotkin H.B."/>
            <person name="Matheny P.B."/>
            <person name="Slot J.C."/>
        </authorList>
    </citation>
    <scope>NUCLEOTIDE SEQUENCE [LARGE SCALE GENOMIC DNA]</scope>
    <source>
        <strain evidence="2 3">SRW20</strain>
    </source>
</reference>
<gene>
    <name evidence="2" type="ORF">CVT26_013878</name>
</gene>
<dbReference type="PANTHER" id="PTHR39474:SF1">
    <property type="entry name" value="FUNGAL SPECIFIC TRANSCRIPTION FACTOR"/>
    <property type="match status" value="1"/>
</dbReference>
<protein>
    <submittedName>
        <fullName evidence="2">Uncharacterized protein</fullName>
    </submittedName>
</protein>
<feature type="compositionally biased region" description="Low complexity" evidence="1">
    <location>
        <begin position="1"/>
        <end position="10"/>
    </location>
</feature>
<dbReference type="Proteomes" id="UP000284706">
    <property type="component" value="Unassembled WGS sequence"/>
</dbReference>
<dbReference type="InParanoid" id="A0A409Y617"/>
<organism evidence="2 3">
    <name type="scientific">Gymnopilus dilepis</name>
    <dbReference type="NCBI Taxonomy" id="231916"/>
    <lineage>
        <taxon>Eukaryota</taxon>
        <taxon>Fungi</taxon>
        <taxon>Dikarya</taxon>
        <taxon>Basidiomycota</taxon>
        <taxon>Agaricomycotina</taxon>
        <taxon>Agaricomycetes</taxon>
        <taxon>Agaricomycetidae</taxon>
        <taxon>Agaricales</taxon>
        <taxon>Agaricineae</taxon>
        <taxon>Hymenogastraceae</taxon>
        <taxon>Gymnopilus</taxon>
    </lineage>
</organism>
<evidence type="ECO:0000256" key="1">
    <source>
        <dbReference type="SAM" id="MobiDB-lite"/>
    </source>
</evidence>
<accession>A0A409Y617</accession>
<dbReference type="STRING" id="231916.A0A409Y617"/>
<evidence type="ECO:0000313" key="2">
    <source>
        <dbReference type="EMBL" id="PPQ98477.1"/>
    </source>
</evidence>
<comment type="caution">
    <text evidence="2">The sequence shown here is derived from an EMBL/GenBank/DDBJ whole genome shotgun (WGS) entry which is preliminary data.</text>
</comment>
<feature type="region of interest" description="Disordered" evidence="1">
    <location>
        <begin position="84"/>
        <end position="116"/>
    </location>
</feature>
<sequence length="116" mass="12117">MDNGNDNAAPLPLPAPDAGPNLAGTGTDSEATKIQLGSTVKFDELGPLVVNSDGTLSRIANWQNMTELERERTLRVLSARNRARLASEEQKLQEGPAESNTSTGAGETVSALGPTS</sequence>
<proteinExistence type="predicted"/>
<dbReference type="AlphaFoldDB" id="A0A409Y617"/>
<evidence type="ECO:0000313" key="3">
    <source>
        <dbReference type="Proteomes" id="UP000284706"/>
    </source>
</evidence>
<feature type="region of interest" description="Disordered" evidence="1">
    <location>
        <begin position="1"/>
        <end position="30"/>
    </location>
</feature>
<name>A0A409Y617_9AGAR</name>
<keyword evidence="3" id="KW-1185">Reference proteome</keyword>
<dbReference type="EMBL" id="NHYE01001107">
    <property type="protein sequence ID" value="PPQ98477.1"/>
    <property type="molecule type" value="Genomic_DNA"/>
</dbReference>